<name>A0A9Q0M6S0_BLOTA</name>
<keyword evidence="7" id="KW-0585">Phenylalanine catabolism</keyword>
<comment type="caution">
    <text evidence="10">The sequence shown here is derived from an EMBL/GenBank/DDBJ whole genome shotgun (WGS) entry which is preliminary data.</text>
</comment>
<evidence type="ECO:0000256" key="2">
    <source>
        <dbReference type="ARBA" id="ARBA00001955"/>
    </source>
</evidence>
<gene>
    <name evidence="10" type="ORF">RDWZM_005425</name>
</gene>
<dbReference type="GO" id="GO:0004364">
    <property type="term" value="F:glutathione transferase activity"/>
    <property type="evidence" value="ECO:0007669"/>
    <property type="project" value="TreeGrafter"/>
</dbReference>
<dbReference type="GO" id="GO:0006572">
    <property type="term" value="P:L-tyrosine catabolic process"/>
    <property type="evidence" value="ECO:0007669"/>
    <property type="project" value="UniProtKB-KW"/>
</dbReference>
<dbReference type="AlphaFoldDB" id="A0A9Q0M6S0"/>
<dbReference type="OMA" id="VYNAHRF"/>
<dbReference type="InterPro" id="IPR004046">
    <property type="entry name" value="GST_C"/>
</dbReference>
<dbReference type="Gene3D" id="1.20.1050.10">
    <property type="match status" value="1"/>
</dbReference>
<dbReference type="InterPro" id="IPR036249">
    <property type="entry name" value="Thioredoxin-like_sf"/>
</dbReference>
<dbReference type="InterPro" id="IPR034330">
    <property type="entry name" value="GST_Zeta_C"/>
</dbReference>
<dbReference type="NCBIfam" id="TIGR01262">
    <property type="entry name" value="maiA"/>
    <property type="match status" value="1"/>
</dbReference>
<dbReference type="PROSITE" id="PS50405">
    <property type="entry name" value="GST_CTER"/>
    <property type="match status" value="1"/>
</dbReference>
<dbReference type="EMBL" id="JAPWDV010000002">
    <property type="protein sequence ID" value="KAJ6219613.1"/>
    <property type="molecule type" value="Genomic_DNA"/>
</dbReference>
<dbReference type="SUPFAM" id="SSF52833">
    <property type="entry name" value="Thioredoxin-like"/>
    <property type="match status" value="1"/>
</dbReference>
<dbReference type="InterPro" id="IPR004045">
    <property type="entry name" value="Glutathione_S-Trfase_N"/>
</dbReference>
<dbReference type="InterPro" id="IPR036282">
    <property type="entry name" value="Glutathione-S-Trfase_C_sf"/>
</dbReference>
<dbReference type="SFLD" id="SFLDG00358">
    <property type="entry name" value="Main_(cytGST)"/>
    <property type="match status" value="1"/>
</dbReference>
<comment type="pathway">
    <text evidence="3">Amino-acid degradation; L-phenylalanine degradation; acetoacetate and fumarate from L-phenylalanine: step 5/6.</text>
</comment>
<organism evidence="10 11">
    <name type="scientific">Blomia tropicalis</name>
    <name type="common">Mite</name>
    <dbReference type="NCBI Taxonomy" id="40697"/>
    <lineage>
        <taxon>Eukaryota</taxon>
        <taxon>Metazoa</taxon>
        <taxon>Ecdysozoa</taxon>
        <taxon>Arthropoda</taxon>
        <taxon>Chelicerata</taxon>
        <taxon>Arachnida</taxon>
        <taxon>Acari</taxon>
        <taxon>Acariformes</taxon>
        <taxon>Sarcoptiformes</taxon>
        <taxon>Astigmata</taxon>
        <taxon>Glycyphagoidea</taxon>
        <taxon>Echimyopodidae</taxon>
        <taxon>Blomia</taxon>
    </lineage>
</organism>
<dbReference type="InterPro" id="IPR040079">
    <property type="entry name" value="Glutathione_S-Trfase"/>
</dbReference>
<proteinExistence type="inferred from homology"/>
<dbReference type="EC" id="5.2.1.2" evidence="5"/>
<dbReference type="InterPro" id="IPR010987">
    <property type="entry name" value="Glutathione-S-Trfase_C-like"/>
</dbReference>
<comment type="cofactor">
    <cofactor evidence="2">
        <name>glutathione</name>
        <dbReference type="ChEBI" id="CHEBI:57925"/>
    </cofactor>
</comment>
<evidence type="ECO:0000313" key="10">
    <source>
        <dbReference type="EMBL" id="KAJ6219613.1"/>
    </source>
</evidence>
<reference evidence="10" key="1">
    <citation type="submission" date="2022-12" db="EMBL/GenBank/DDBJ databases">
        <title>Genome assemblies of Blomia tropicalis.</title>
        <authorList>
            <person name="Cui Y."/>
        </authorList>
    </citation>
    <scope>NUCLEOTIDE SEQUENCE</scope>
    <source>
        <tissue evidence="10">Adult mites</tissue>
    </source>
</reference>
<dbReference type="PROSITE" id="PS50404">
    <property type="entry name" value="GST_NTER"/>
    <property type="match status" value="1"/>
</dbReference>
<feature type="domain" description="GST C-terminal" evidence="9">
    <location>
        <begin position="96"/>
        <end position="226"/>
    </location>
</feature>
<evidence type="ECO:0000259" key="9">
    <source>
        <dbReference type="PROSITE" id="PS50405"/>
    </source>
</evidence>
<dbReference type="PANTHER" id="PTHR42673">
    <property type="entry name" value="MALEYLACETOACETATE ISOMERASE"/>
    <property type="match status" value="1"/>
</dbReference>
<sequence>MSNNKPILYSYWRSSCSWRVRAVLELKKIPYEYRPVNLFSGEQNEEKFRSINPFGLVPVLMVPNVSGDGHETLFESLAIINYLEQTNPEPSIYPKDTIQRAKVAGIVEFIVCDIQPLQNLGTMRKAAEFGGSPNKGVEWNRYWITTKFKQLEQILHSLSGKYSVGDQFSLADICLVPQVYNALRYNIDMNEYPTIKRLFEQLLANEESIIKSHPDKQVDSDAQKKS</sequence>
<dbReference type="Pfam" id="PF13409">
    <property type="entry name" value="GST_N_2"/>
    <property type="match status" value="1"/>
</dbReference>
<evidence type="ECO:0000259" key="8">
    <source>
        <dbReference type="PROSITE" id="PS50404"/>
    </source>
</evidence>
<comment type="catalytic activity">
    <reaction evidence="1">
        <text>4-maleylacetoacetate = 4-fumarylacetoacetate</text>
        <dbReference type="Rhea" id="RHEA:14817"/>
        <dbReference type="ChEBI" id="CHEBI:17105"/>
        <dbReference type="ChEBI" id="CHEBI:18034"/>
        <dbReference type="EC" id="5.2.1.2"/>
    </reaction>
</comment>
<dbReference type="FunFam" id="1.20.1050.10:FF:000010">
    <property type="entry name" value="Maleylacetoacetate isomerase isoform 1"/>
    <property type="match status" value="1"/>
</dbReference>
<dbReference type="Gene3D" id="3.40.30.10">
    <property type="entry name" value="Glutaredoxin"/>
    <property type="match status" value="1"/>
</dbReference>
<comment type="similarity">
    <text evidence="4">Belongs to the GST superfamily. Zeta family.</text>
</comment>
<dbReference type="CDD" id="cd03191">
    <property type="entry name" value="GST_C_Zeta"/>
    <property type="match status" value="1"/>
</dbReference>
<dbReference type="GO" id="GO:0005739">
    <property type="term" value="C:mitochondrion"/>
    <property type="evidence" value="ECO:0007669"/>
    <property type="project" value="TreeGrafter"/>
</dbReference>
<dbReference type="Pfam" id="PF00043">
    <property type="entry name" value="GST_C"/>
    <property type="match status" value="1"/>
</dbReference>
<dbReference type="SFLD" id="SFLDS00019">
    <property type="entry name" value="Glutathione_Transferase_(cytos"/>
    <property type="match status" value="1"/>
</dbReference>
<evidence type="ECO:0000256" key="7">
    <source>
        <dbReference type="ARBA" id="ARBA00023232"/>
    </source>
</evidence>
<dbReference type="Proteomes" id="UP001142055">
    <property type="component" value="Chromosome 2"/>
</dbReference>
<dbReference type="InterPro" id="IPR034333">
    <property type="entry name" value="GST_Zeta_N"/>
</dbReference>
<evidence type="ECO:0000256" key="4">
    <source>
        <dbReference type="ARBA" id="ARBA00010007"/>
    </source>
</evidence>
<feature type="domain" description="GST N-terminal" evidence="8">
    <location>
        <begin position="4"/>
        <end position="91"/>
    </location>
</feature>
<dbReference type="SUPFAM" id="SSF47616">
    <property type="entry name" value="GST C-terminal domain-like"/>
    <property type="match status" value="1"/>
</dbReference>
<dbReference type="GO" id="GO:0006559">
    <property type="term" value="P:L-phenylalanine catabolic process"/>
    <property type="evidence" value="ECO:0007669"/>
    <property type="project" value="UniProtKB-KW"/>
</dbReference>
<dbReference type="CDD" id="cd03042">
    <property type="entry name" value="GST_N_Zeta"/>
    <property type="match status" value="1"/>
</dbReference>
<evidence type="ECO:0000256" key="3">
    <source>
        <dbReference type="ARBA" id="ARBA00004671"/>
    </source>
</evidence>
<accession>A0A9Q0M6S0</accession>
<evidence type="ECO:0000256" key="1">
    <source>
        <dbReference type="ARBA" id="ARBA00001622"/>
    </source>
</evidence>
<dbReference type="InterPro" id="IPR005955">
    <property type="entry name" value="GST_Zeta"/>
</dbReference>
<dbReference type="GO" id="GO:0006749">
    <property type="term" value="P:glutathione metabolic process"/>
    <property type="evidence" value="ECO:0007669"/>
    <property type="project" value="TreeGrafter"/>
</dbReference>
<evidence type="ECO:0000256" key="6">
    <source>
        <dbReference type="ARBA" id="ARBA00022878"/>
    </source>
</evidence>
<evidence type="ECO:0000256" key="5">
    <source>
        <dbReference type="ARBA" id="ARBA00013199"/>
    </source>
</evidence>
<evidence type="ECO:0000313" key="11">
    <source>
        <dbReference type="Proteomes" id="UP001142055"/>
    </source>
</evidence>
<keyword evidence="11" id="KW-1185">Reference proteome</keyword>
<protein>
    <recommendedName>
        <fullName evidence="5">maleylacetoacetate isomerase</fullName>
        <ecNumber evidence="5">5.2.1.2</ecNumber>
    </recommendedName>
</protein>
<dbReference type="PANTHER" id="PTHR42673:SF4">
    <property type="entry name" value="MALEYLACETOACETATE ISOMERASE"/>
    <property type="match status" value="1"/>
</dbReference>
<keyword evidence="6" id="KW-0828">Tyrosine catabolism</keyword>
<dbReference type="GO" id="GO:0016034">
    <property type="term" value="F:maleylacetoacetate isomerase activity"/>
    <property type="evidence" value="ECO:0007669"/>
    <property type="project" value="UniProtKB-EC"/>
</dbReference>